<dbReference type="AlphaFoldDB" id="A0A6I9WG71"/>
<feature type="region of interest" description="Disordered" evidence="1">
    <location>
        <begin position="154"/>
        <end position="269"/>
    </location>
</feature>
<sequence length="374" mass="43724">MTFDVNLSKWIKSMMKNTRCMEKKVNAIVDEILDEDQENDFDATRACPGGCEELYDTSKEAPQQCRCGVENSSRFSLRVMEAMRSLQRDVDQPSTSTVEEIADYIRSHYRYDGDLYAQVRTALRQVCSQGFVMELLSNEYHLIGPIVSSKRNGCSPNCRGRVADDASRRRRRVNDQRNDIDGPEDLTAEPIFHSTSIQPDEENGNADRRKRKFDIQEVPMTAEAIPGPSRGFLRKPLPVLARNAKKARVEDRREPQRADENDDETEGDVHCTCDVIQEEHPRIRPTDRVRVIRNGRRRVDGEEDQRNEEDEEERVKDEEDEKEEEEKDEEDEGTEDSAYRELRHSRKTAARERELKRWIRRCRQECERRGRRGR</sequence>
<feature type="compositionally biased region" description="Basic and acidic residues" evidence="1">
    <location>
        <begin position="247"/>
        <end position="259"/>
    </location>
</feature>
<evidence type="ECO:0000313" key="3">
    <source>
        <dbReference type="RefSeq" id="XP_011641589.2"/>
    </source>
</evidence>
<protein>
    <submittedName>
        <fullName evidence="3">Transcriptional regulator ATRX-like</fullName>
    </submittedName>
</protein>
<feature type="compositionally biased region" description="Acidic residues" evidence="1">
    <location>
        <begin position="301"/>
        <end position="335"/>
    </location>
</feature>
<dbReference type="KEGG" id="pbar:105429998"/>
<feature type="compositionally biased region" description="Basic and acidic residues" evidence="1">
    <location>
        <begin position="161"/>
        <end position="180"/>
    </location>
</feature>
<dbReference type="GeneID" id="105429998"/>
<dbReference type="Proteomes" id="UP000504615">
    <property type="component" value="Unplaced"/>
</dbReference>
<reference evidence="3" key="1">
    <citation type="submission" date="2025-08" db="UniProtKB">
        <authorList>
            <consortium name="RefSeq"/>
        </authorList>
    </citation>
    <scope>IDENTIFICATION</scope>
</reference>
<dbReference type="RefSeq" id="XP_011641589.2">
    <property type="nucleotide sequence ID" value="XM_011643287.2"/>
</dbReference>
<gene>
    <name evidence="3" type="primary">LOC105429998</name>
</gene>
<name>A0A6I9WG71_9HYME</name>
<feature type="region of interest" description="Disordered" evidence="1">
    <location>
        <begin position="299"/>
        <end position="352"/>
    </location>
</feature>
<keyword evidence="2" id="KW-1185">Reference proteome</keyword>
<evidence type="ECO:0000256" key="1">
    <source>
        <dbReference type="SAM" id="MobiDB-lite"/>
    </source>
</evidence>
<proteinExistence type="predicted"/>
<accession>A0A6I9WG71</accession>
<organism evidence="2 3">
    <name type="scientific">Pogonomyrmex barbatus</name>
    <name type="common">red harvester ant</name>
    <dbReference type="NCBI Taxonomy" id="144034"/>
    <lineage>
        <taxon>Eukaryota</taxon>
        <taxon>Metazoa</taxon>
        <taxon>Ecdysozoa</taxon>
        <taxon>Arthropoda</taxon>
        <taxon>Hexapoda</taxon>
        <taxon>Insecta</taxon>
        <taxon>Pterygota</taxon>
        <taxon>Neoptera</taxon>
        <taxon>Endopterygota</taxon>
        <taxon>Hymenoptera</taxon>
        <taxon>Apocrita</taxon>
        <taxon>Aculeata</taxon>
        <taxon>Formicoidea</taxon>
        <taxon>Formicidae</taxon>
        <taxon>Myrmicinae</taxon>
        <taxon>Pogonomyrmex</taxon>
    </lineage>
</organism>
<dbReference type="OrthoDB" id="6774326at2759"/>
<evidence type="ECO:0000313" key="2">
    <source>
        <dbReference type="Proteomes" id="UP000504615"/>
    </source>
</evidence>